<name>A0A9W6WA53_9ACTN</name>
<protein>
    <recommendedName>
        <fullName evidence="2">DUF397 domain-containing protein</fullName>
    </recommendedName>
</protein>
<sequence length="59" mass="6385">MGTSPWRKSSRSGGQSGQCVEARTHAGRYEVRDSKLAEGSPILAMSADDWRGFLATATR</sequence>
<accession>A0A9W6WA53</accession>
<evidence type="ECO:0000313" key="3">
    <source>
        <dbReference type="EMBL" id="GLZ78246.1"/>
    </source>
</evidence>
<dbReference type="RefSeq" id="WP_285663410.1">
    <property type="nucleotide sequence ID" value="NZ_BSTX01000002.1"/>
</dbReference>
<comment type="caution">
    <text evidence="3">The sequence shown here is derived from an EMBL/GenBank/DDBJ whole genome shotgun (WGS) entry which is preliminary data.</text>
</comment>
<gene>
    <name evidence="3" type="ORF">Afil01_30530</name>
</gene>
<evidence type="ECO:0000256" key="1">
    <source>
        <dbReference type="SAM" id="MobiDB-lite"/>
    </source>
</evidence>
<dbReference type="AlphaFoldDB" id="A0A9W6WA53"/>
<feature type="domain" description="DUF397" evidence="2">
    <location>
        <begin position="6"/>
        <end position="57"/>
    </location>
</feature>
<proteinExistence type="predicted"/>
<dbReference type="EMBL" id="BSTX01000002">
    <property type="protein sequence ID" value="GLZ78246.1"/>
    <property type="molecule type" value="Genomic_DNA"/>
</dbReference>
<dbReference type="Pfam" id="PF04149">
    <property type="entry name" value="DUF397"/>
    <property type="match status" value="1"/>
</dbReference>
<keyword evidence="4" id="KW-1185">Reference proteome</keyword>
<dbReference type="Proteomes" id="UP001165079">
    <property type="component" value="Unassembled WGS sequence"/>
</dbReference>
<evidence type="ECO:0000259" key="2">
    <source>
        <dbReference type="Pfam" id="PF04149"/>
    </source>
</evidence>
<reference evidence="3" key="1">
    <citation type="submission" date="2023-03" db="EMBL/GenBank/DDBJ databases">
        <title>Actinorhabdospora filicis NBRC 111898.</title>
        <authorList>
            <person name="Ichikawa N."/>
            <person name="Sato H."/>
            <person name="Tonouchi N."/>
        </authorList>
    </citation>
    <scope>NUCLEOTIDE SEQUENCE</scope>
    <source>
        <strain evidence="3">NBRC 111898</strain>
    </source>
</reference>
<dbReference type="InterPro" id="IPR007278">
    <property type="entry name" value="DUF397"/>
</dbReference>
<organism evidence="3 4">
    <name type="scientific">Actinorhabdospora filicis</name>
    <dbReference type="NCBI Taxonomy" id="1785913"/>
    <lineage>
        <taxon>Bacteria</taxon>
        <taxon>Bacillati</taxon>
        <taxon>Actinomycetota</taxon>
        <taxon>Actinomycetes</taxon>
        <taxon>Micromonosporales</taxon>
        <taxon>Micromonosporaceae</taxon>
        <taxon>Actinorhabdospora</taxon>
    </lineage>
</organism>
<feature type="region of interest" description="Disordered" evidence="1">
    <location>
        <begin position="1"/>
        <end position="27"/>
    </location>
</feature>
<evidence type="ECO:0000313" key="4">
    <source>
        <dbReference type="Proteomes" id="UP001165079"/>
    </source>
</evidence>